<feature type="chain" id="PRO_5032457191" evidence="1">
    <location>
        <begin position="21"/>
        <end position="93"/>
    </location>
</feature>
<accession>A0A821VYU2</accession>
<reference evidence="2" key="1">
    <citation type="submission" date="2021-02" db="EMBL/GenBank/DDBJ databases">
        <authorList>
            <person name="Steward A R."/>
        </authorList>
    </citation>
    <scope>NUCLEOTIDE SEQUENCE</scope>
</reference>
<name>A0A821VYU2_9NEOP</name>
<dbReference type="EMBL" id="CAJOBZ010000049">
    <property type="protein sequence ID" value="CAF4915394.1"/>
    <property type="molecule type" value="Genomic_DNA"/>
</dbReference>
<gene>
    <name evidence="2" type="ORF">PMACD_LOCUS12531</name>
</gene>
<dbReference type="AlphaFoldDB" id="A0A821VYU2"/>
<evidence type="ECO:0000256" key="1">
    <source>
        <dbReference type="SAM" id="SignalP"/>
    </source>
</evidence>
<organism evidence="2 3">
    <name type="scientific">Pieris macdunnoughi</name>
    <dbReference type="NCBI Taxonomy" id="345717"/>
    <lineage>
        <taxon>Eukaryota</taxon>
        <taxon>Metazoa</taxon>
        <taxon>Ecdysozoa</taxon>
        <taxon>Arthropoda</taxon>
        <taxon>Hexapoda</taxon>
        <taxon>Insecta</taxon>
        <taxon>Pterygota</taxon>
        <taxon>Neoptera</taxon>
        <taxon>Endopterygota</taxon>
        <taxon>Lepidoptera</taxon>
        <taxon>Glossata</taxon>
        <taxon>Ditrysia</taxon>
        <taxon>Papilionoidea</taxon>
        <taxon>Pieridae</taxon>
        <taxon>Pierinae</taxon>
        <taxon>Pieris</taxon>
    </lineage>
</organism>
<keyword evidence="1" id="KW-0732">Signal</keyword>
<feature type="signal peptide" evidence="1">
    <location>
        <begin position="1"/>
        <end position="20"/>
    </location>
</feature>
<keyword evidence="3" id="KW-1185">Reference proteome</keyword>
<comment type="caution">
    <text evidence="2">The sequence shown here is derived from an EMBL/GenBank/DDBJ whole genome shotgun (WGS) entry which is preliminary data.</text>
</comment>
<evidence type="ECO:0000313" key="3">
    <source>
        <dbReference type="Proteomes" id="UP000663880"/>
    </source>
</evidence>
<proteinExistence type="predicted"/>
<sequence>MSWICCTLLLLMSFNISVLSYPGWYENAPVPGYYGNGYPPIVVKSDDSLKSILPLILLLLMDGGGQGCGCNCDDGPIPMPFPIPIPINSPVIM</sequence>
<dbReference type="Proteomes" id="UP000663880">
    <property type="component" value="Unassembled WGS sequence"/>
</dbReference>
<protein>
    <submittedName>
        <fullName evidence="2">Uncharacterized protein</fullName>
    </submittedName>
</protein>
<evidence type="ECO:0000313" key="2">
    <source>
        <dbReference type="EMBL" id="CAF4915394.1"/>
    </source>
</evidence>